<dbReference type="CDD" id="cd07432">
    <property type="entry name" value="PHP_HisPPase"/>
    <property type="match status" value="1"/>
</dbReference>
<feature type="domain" description="Polymerase/histidinol phosphatase N-terminal" evidence="1">
    <location>
        <begin position="15"/>
        <end position="82"/>
    </location>
</feature>
<evidence type="ECO:0000313" key="3">
    <source>
        <dbReference type="Proteomes" id="UP000195137"/>
    </source>
</evidence>
<organism evidence="2 3">
    <name type="scientific">Methanonatronarchaeum thermophilum</name>
    <dbReference type="NCBI Taxonomy" id="1927129"/>
    <lineage>
        <taxon>Archaea</taxon>
        <taxon>Methanobacteriati</taxon>
        <taxon>Methanobacteriota</taxon>
        <taxon>Methanonatronarchaeia</taxon>
        <taxon>Methanonatronarchaeales</taxon>
        <taxon>Methanonatronarchaeaceae</taxon>
        <taxon>Methanonatronarchaeum</taxon>
    </lineage>
</organism>
<dbReference type="GO" id="GO:0035312">
    <property type="term" value="F:5'-3' DNA exonuclease activity"/>
    <property type="evidence" value="ECO:0007669"/>
    <property type="project" value="TreeGrafter"/>
</dbReference>
<gene>
    <name evidence="2" type="ORF">AMET1_1338</name>
</gene>
<dbReference type="Gene3D" id="3.20.20.140">
    <property type="entry name" value="Metal-dependent hydrolases"/>
    <property type="match status" value="1"/>
</dbReference>
<name>A0A1Y3GAF1_9EURY</name>
<dbReference type="Pfam" id="PF13263">
    <property type="entry name" value="PHP_C"/>
    <property type="match status" value="1"/>
</dbReference>
<comment type="caution">
    <text evidence="2">The sequence shown here is derived from an EMBL/GenBank/DDBJ whole genome shotgun (WGS) entry which is preliminary data.</text>
</comment>
<dbReference type="Proteomes" id="UP000195137">
    <property type="component" value="Unassembled WGS sequence"/>
</dbReference>
<dbReference type="RefSeq" id="WP_201721307.1">
    <property type="nucleotide sequence ID" value="NZ_MRZU01000004.1"/>
</dbReference>
<proteinExistence type="predicted"/>
<evidence type="ECO:0000259" key="1">
    <source>
        <dbReference type="SMART" id="SM00481"/>
    </source>
</evidence>
<sequence length="253" mass="27861">MILDSGGDGGLVLKVDPHVHSEDSFDGKEPVELIVEHAADIDIDVIVVTDHDRIGKSLEACRLAEDLDELLVIPGIEVSTKHGHLLGVGVMEKVPPGLPLNETVELVRELGGIAVIPHPFQKTRHGVRKRNIDDCDAIETLNAWFFTGLQNKRAGKFAEKHGYSKVGASDAHSIGTIGKCYTEIELKNKDSLDDVEVEDVLKAIENGGSKITGKRAALYKSIYHYVKAFFRKIAYYLSRSFKLLYSSVKSVLK</sequence>
<dbReference type="GO" id="GO:0004534">
    <property type="term" value="F:5'-3' RNA exonuclease activity"/>
    <property type="evidence" value="ECO:0007669"/>
    <property type="project" value="TreeGrafter"/>
</dbReference>
<dbReference type="SUPFAM" id="SSF89550">
    <property type="entry name" value="PHP domain-like"/>
    <property type="match status" value="1"/>
</dbReference>
<dbReference type="InterPro" id="IPR004013">
    <property type="entry name" value="PHP_dom"/>
</dbReference>
<dbReference type="AlphaFoldDB" id="A0A1Y3GAF1"/>
<dbReference type="OrthoDB" id="50465at2157"/>
<dbReference type="InterPro" id="IPR016195">
    <property type="entry name" value="Pol/histidinol_Pase-like"/>
</dbReference>
<dbReference type="PANTHER" id="PTHR42924">
    <property type="entry name" value="EXONUCLEASE"/>
    <property type="match status" value="1"/>
</dbReference>
<dbReference type="Pfam" id="PF02811">
    <property type="entry name" value="PHP"/>
    <property type="match status" value="1"/>
</dbReference>
<dbReference type="PANTHER" id="PTHR42924:SF3">
    <property type="entry name" value="POLYMERASE_HISTIDINOL PHOSPHATASE N-TERMINAL DOMAIN-CONTAINING PROTEIN"/>
    <property type="match status" value="1"/>
</dbReference>
<dbReference type="SMART" id="SM00481">
    <property type="entry name" value="POLIIIAc"/>
    <property type="match status" value="1"/>
</dbReference>
<protein>
    <submittedName>
        <fullName evidence="2">Metal-dependent phosphoesterase (PHP family)</fullName>
    </submittedName>
</protein>
<evidence type="ECO:0000313" key="2">
    <source>
        <dbReference type="EMBL" id="OUJ18422.1"/>
    </source>
</evidence>
<dbReference type="InterPro" id="IPR052018">
    <property type="entry name" value="PHP_domain"/>
</dbReference>
<reference evidence="2 3" key="1">
    <citation type="submission" date="2016-12" db="EMBL/GenBank/DDBJ databases">
        <title>Discovery of methanogenic haloarchaea.</title>
        <authorList>
            <person name="Sorokin D.Y."/>
            <person name="Makarova K.S."/>
            <person name="Abbas B."/>
            <person name="Ferrer M."/>
            <person name="Golyshin P.N."/>
        </authorList>
    </citation>
    <scope>NUCLEOTIDE SEQUENCE [LARGE SCALE GENOMIC DNA]</scope>
    <source>
        <strain evidence="2">AMET1</strain>
    </source>
</reference>
<accession>A0A1Y3GAF1</accession>
<dbReference type="EMBL" id="MRZU01000004">
    <property type="protein sequence ID" value="OUJ18422.1"/>
    <property type="molecule type" value="Genomic_DNA"/>
</dbReference>
<keyword evidence="3" id="KW-1185">Reference proteome</keyword>
<dbReference type="InterPro" id="IPR003141">
    <property type="entry name" value="Pol/His_phosphatase_N"/>
</dbReference>